<evidence type="ECO:0000313" key="1">
    <source>
        <dbReference type="EMBL" id="MBP2624333.1"/>
    </source>
</evidence>
<name>A0ABS5B744_9STRE</name>
<dbReference type="RefSeq" id="WP_209629197.1">
    <property type="nucleotide sequence ID" value="NZ_PRDG01000009.1"/>
</dbReference>
<dbReference type="Proteomes" id="UP001519296">
    <property type="component" value="Unassembled WGS sequence"/>
</dbReference>
<proteinExistence type="predicted"/>
<gene>
    <name evidence="1" type="ORF">C4K46_10460</name>
</gene>
<dbReference type="EMBL" id="PRDG01000009">
    <property type="protein sequence ID" value="MBP2624333.1"/>
    <property type="molecule type" value="Genomic_DNA"/>
</dbReference>
<reference evidence="1 2" key="1">
    <citation type="submission" date="2018-02" db="EMBL/GenBank/DDBJ databases">
        <title>Draft genome sequence of Streptococcus oricebi CCUG 70868T type strain.</title>
        <authorList>
            <person name="Mendez V."/>
            <person name="Salva-Serra F."/>
            <person name="Jaen-Luchoro D."/>
            <person name="Gonzales-Siles L."/>
            <person name="Karlsson R."/>
            <person name="Engstrom-Jakobsson H."/>
            <person name="Busquets A."/>
            <person name="Gomila M."/>
            <person name="Pineiro-Iglesias B."/>
            <person name="Bennasar-Figueras A."/>
            <person name="Seeger M."/>
            <person name="Moore E."/>
        </authorList>
    </citation>
    <scope>NUCLEOTIDE SEQUENCE [LARGE SCALE GENOMIC DNA]</scope>
    <source>
        <strain evidence="1 2">CCUG 70868</strain>
    </source>
</reference>
<evidence type="ECO:0000313" key="2">
    <source>
        <dbReference type="Proteomes" id="UP001519296"/>
    </source>
</evidence>
<comment type="caution">
    <text evidence="1">The sequence shown here is derived from an EMBL/GenBank/DDBJ whole genome shotgun (WGS) entry which is preliminary data.</text>
</comment>
<accession>A0ABS5B744</accession>
<keyword evidence="2" id="KW-1185">Reference proteome</keyword>
<organism evidence="1 2">
    <name type="scientific">Streptococcus oricebi</name>
    <dbReference type="NCBI Taxonomy" id="1547447"/>
    <lineage>
        <taxon>Bacteria</taxon>
        <taxon>Bacillati</taxon>
        <taxon>Bacillota</taxon>
        <taxon>Bacilli</taxon>
        <taxon>Lactobacillales</taxon>
        <taxon>Streptococcaceae</taxon>
        <taxon>Streptococcus</taxon>
    </lineage>
</organism>
<protein>
    <recommendedName>
        <fullName evidence="3">LXG domain-containing protein</fullName>
    </recommendedName>
</protein>
<sequence>MAVVQINSKSGLDGLGKVISEAGDQYNTAISEVTRSLDVKTDNQEGSAIEAFEAKLNQIAGAVFEQYPQLLKDYGKAVSEYVSEIEGIGFSSETLRTKATPINHIKKWLTTDTYNGFKDLKKDLDTEFKAVIEALAMSPHSVDEPTPNLNDALSTAKSGLDKAGKTRRETHDKLVAALDTFKGKLDSVQTGLTGILASLKNAEFINGLPATEVVALIAQGSFKAEDMNDIDVIQAEGDGAALIALHSPDKFNKLGQVNPTNVSDPMMTLIYKLFYNEVKPEVDKDGNLIKIEVDKEGNVINAPSLKNIEAFLASLTKQDVSRVKAYTEKLVKAGDRLGLVMLGQGIEMTPDFPKNGTVEELAKYTEELAKASPNLKELNMSLQRAAALTGLFEGVYALEMGRDARGSLHGKDEVSYYSTIRPGSLKFGGPDRIRFENELYENGKWRAKTTAEVLHYRQSKGIAADKLVNTIAELQEKRNKAALEFVKNLTQETVSLIPGASAVNVAIDVANNIAGLAESPNLKNGAKLAGKGTPYLPEKWKGAAGFSTKTAEWLGNYVETMQNLSKQSAETQEALKSNLFDIGGINVNYGNSEKPENKVVRYAPEYDLQSALEIHDLEQNGLRGYIYRTEVEKAQEEGASIDKAIKTGWDRVDGFEKASKNSQTSRAYTAKVKNFLAGEGNGQVHLEVEKERAPWDFLPESKEEQEKRVTVSEFWNGIKEATGSTGLASYLGDGPDGTLNNLAGHYSHLIGD</sequence>
<evidence type="ECO:0008006" key="3">
    <source>
        <dbReference type="Google" id="ProtNLM"/>
    </source>
</evidence>